<keyword evidence="2" id="KW-1185">Reference proteome</keyword>
<dbReference type="OrthoDB" id="3268468at2"/>
<proteinExistence type="predicted"/>
<sequence>MEIRIGVQHVAREVVLESEQSPDEVRSLVETSLDKGTPLTLTDERGHTVVIPANTLGYIDIGSEQRGRVGFGG</sequence>
<evidence type="ECO:0000313" key="1">
    <source>
        <dbReference type="EMBL" id="RNI21058.1"/>
    </source>
</evidence>
<dbReference type="Proteomes" id="UP000271678">
    <property type="component" value="Unassembled WGS sequence"/>
</dbReference>
<gene>
    <name evidence="1" type="ORF">EFY87_12275</name>
</gene>
<evidence type="ECO:0000313" key="2">
    <source>
        <dbReference type="Proteomes" id="UP000271678"/>
    </source>
</evidence>
<dbReference type="AlphaFoldDB" id="A0A3M9M933"/>
<comment type="caution">
    <text evidence="1">The sequence shown here is derived from an EMBL/GenBank/DDBJ whole genome shotgun (WGS) entry which is preliminary data.</text>
</comment>
<dbReference type="Pfam" id="PF11305">
    <property type="entry name" value="DUF3107"/>
    <property type="match status" value="1"/>
</dbReference>
<accession>A0A3M9M933</accession>
<name>A0A3M9M933_9MICO</name>
<dbReference type="RefSeq" id="WP_123271775.1">
    <property type="nucleotide sequence ID" value="NZ_RJJQ01000012.1"/>
</dbReference>
<dbReference type="InterPro" id="IPR021456">
    <property type="entry name" value="DUF3107"/>
</dbReference>
<reference evidence="1 2" key="1">
    <citation type="submission" date="2018-11" db="EMBL/GenBank/DDBJ databases">
        <title>Draft genome of Simplicispira Flexivirga sp. BO-16.</title>
        <authorList>
            <person name="Im W.T."/>
        </authorList>
    </citation>
    <scope>NUCLEOTIDE SEQUENCE [LARGE SCALE GENOMIC DNA]</scope>
    <source>
        <strain evidence="1 2">BO-16</strain>
    </source>
</reference>
<organism evidence="1 2">
    <name type="scientific">Flexivirga caeni</name>
    <dbReference type="NCBI Taxonomy" id="2294115"/>
    <lineage>
        <taxon>Bacteria</taxon>
        <taxon>Bacillati</taxon>
        <taxon>Actinomycetota</taxon>
        <taxon>Actinomycetes</taxon>
        <taxon>Micrococcales</taxon>
        <taxon>Dermacoccaceae</taxon>
        <taxon>Flexivirga</taxon>
    </lineage>
</organism>
<dbReference type="EMBL" id="RJJQ01000012">
    <property type="protein sequence ID" value="RNI21058.1"/>
    <property type="molecule type" value="Genomic_DNA"/>
</dbReference>
<protein>
    <submittedName>
        <fullName evidence="1">DUF3107 domain-containing protein</fullName>
    </submittedName>
</protein>